<organism evidence="1 2">
    <name type="scientific">Nannocystis exedens</name>
    <dbReference type="NCBI Taxonomy" id="54"/>
    <lineage>
        <taxon>Bacteria</taxon>
        <taxon>Pseudomonadati</taxon>
        <taxon>Myxococcota</taxon>
        <taxon>Polyangia</taxon>
        <taxon>Nannocystales</taxon>
        <taxon>Nannocystaceae</taxon>
        <taxon>Nannocystis</taxon>
    </lineage>
</organism>
<protein>
    <submittedName>
        <fullName evidence="1">Uncharacterized protein</fullName>
    </submittedName>
</protein>
<gene>
    <name evidence="1" type="ORF">SAMN02745121_01454</name>
</gene>
<dbReference type="AlphaFoldDB" id="A0A1I1V0W2"/>
<dbReference type="EMBL" id="FOMX01000004">
    <property type="protein sequence ID" value="SFD76455.1"/>
    <property type="molecule type" value="Genomic_DNA"/>
</dbReference>
<dbReference type="RefSeq" id="WP_096330214.1">
    <property type="nucleotide sequence ID" value="NZ_NETK01000001.1"/>
</dbReference>
<evidence type="ECO:0000313" key="1">
    <source>
        <dbReference type="EMBL" id="SFD76455.1"/>
    </source>
</evidence>
<sequence>MYETTSGLTILVEDGPIDRPAMLRSPTSELDLSVLEIMLQGDVEGDIPAALFDEHAMRFSRPPVERSGPSYVDLESNDPATCTLTDDGEIFDASKAFYDEFAWFYRWYTPSNWAALPVQVTSSWYTAEMAQAHLCNKAGNSVYFNLEWALPGDPNFADYLVLTNVGRRTTVRAFHHTQSFDFRSALTPWAFTHVNQETFWGMLWCADSVC</sequence>
<proteinExistence type="predicted"/>
<name>A0A1I1V0W2_9BACT</name>
<keyword evidence="2" id="KW-1185">Reference proteome</keyword>
<reference evidence="2" key="1">
    <citation type="submission" date="2016-10" db="EMBL/GenBank/DDBJ databases">
        <authorList>
            <person name="Varghese N."/>
            <person name="Submissions S."/>
        </authorList>
    </citation>
    <scope>NUCLEOTIDE SEQUENCE [LARGE SCALE GENOMIC DNA]</scope>
    <source>
        <strain evidence="2">ATCC 25963</strain>
    </source>
</reference>
<accession>A0A1I1V0W2</accession>
<dbReference type="Proteomes" id="UP000199400">
    <property type="component" value="Unassembled WGS sequence"/>
</dbReference>
<evidence type="ECO:0000313" key="2">
    <source>
        <dbReference type="Proteomes" id="UP000199400"/>
    </source>
</evidence>